<gene>
    <name evidence="1" type="ORF">T01_14329</name>
</gene>
<organism evidence="1 2">
    <name type="scientific">Trichinella spiralis</name>
    <name type="common">Trichina worm</name>
    <dbReference type="NCBI Taxonomy" id="6334"/>
    <lineage>
        <taxon>Eukaryota</taxon>
        <taxon>Metazoa</taxon>
        <taxon>Ecdysozoa</taxon>
        <taxon>Nematoda</taxon>
        <taxon>Enoplea</taxon>
        <taxon>Dorylaimia</taxon>
        <taxon>Trichinellida</taxon>
        <taxon>Trichinellidae</taxon>
        <taxon>Trichinella</taxon>
    </lineage>
</organism>
<dbReference type="Proteomes" id="UP000054776">
    <property type="component" value="Unassembled WGS sequence"/>
</dbReference>
<dbReference type="EMBL" id="JYDH01000002">
    <property type="protein sequence ID" value="KRY43131.1"/>
    <property type="molecule type" value="Genomic_DNA"/>
</dbReference>
<accession>A0A0V1C1C3</accession>
<keyword evidence="2" id="KW-1185">Reference proteome</keyword>
<comment type="caution">
    <text evidence="1">The sequence shown here is derived from an EMBL/GenBank/DDBJ whole genome shotgun (WGS) entry which is preliminary data.</text>
</comment>
<evidence type="ECO:0000313" key="1">
    <source>
        <dbReference type="EMBL" id="KRY43131.1"/>
    </source>
</evidence>
<dbReference type="AlphaFoldDB" id="A0A0V1C1C3"/>
<name>A0A0V1C1C3_TRISP</name>
<proteinExistence type="predicted"/>
<reference evidence="1 2" key="1">
    <citation type="submission" date="2015-01" db="EMBL/GenBank/DDBJ databases">
        <title>Evolution of Trichinella species and genotypes.</title>
        <authorList>
            <person name="Korhonen P.K."/>
            <person name="Edoardo P."/>
            <person name="Giuseppe L.R."/>
            <person name="Gasser R.B."/>
        </authorList>
    </citation>
    <scope>NUCLEOTIDE SEQUENCE [LARGE SCALE GENOMIC DNA]</scope>
    <source>
        <strain evidence="1">ISS3</strain>
    </source>
</reference>
<protein>
    <submittedName>
        <fullName evidence="1">Uncharacterized protein</fullName>
    </submittedName>
</protein>
<evidence type="ECO:0000313" key="2">
    <source>
        <dbReference type="Proteomes" id="UP000054776"/>
    </source>
</evidence>
<dbReference type="InParanoid" id="A0A0V1C1C3"/>
<sequence length="64" mass="7405">MENDEEQAIDEQVIPHKGKPRLKQYLPNKLNKLNQNKTKSTNMLTKLKLSTFQNDKSCACICLK</sequence>